<feature type="binding site" evidence="14">
    <location>
        <position position="302"/>
    </location>
    <ligand>
        <name>Zn(2+)</name>
        <dbReference type="ChEBI" id="CHEBI:29105"/>
        <note>catalytic</note>
    </ligand>
</feature>
<comment type="similarity">
    <text evidence="2 14">Belongs to the class-II aminoacyl-tRNA synthetase family.</text>
</comment>
<dbReference type="InterPro" id="IPR012947">
    <property type="entry name" value="tRNA_SAD"/>
</dbReference>
<dbReference type="Pfam" id="PF00587">
    <property type="entry name" value="tRNA-synt_2b"/>
    <property type="match status" value="1"/>
</dbReference>
<evidence type="ECO:0000256" key="5">
    <source>
        <dbReference type="ARBA" id="ARBA00022598"/>
    </source>
</evidence>
<keyword evidence="5 14" id="KW-0436">Ligase</keyword>
<sequence length="601" mass="69058">MVQQKLRGPVKKDAGGKVEPLRHSLAHLMAYAVQEMFPGTNFGIGPVIENGFYYDFDFGIAKPRETPASDAGAQRETARNVIGPDDLPKIEKRMREFVRQNLVFKKEVISKDAAKKIFADQPYKLELIEELAEDTISTYESGDFIDLCRGPHVKNTNEIPPDAFRLTKIAGAYWRGSEKNTMLTRVYGVAFGSKQELDKYLRMQTEAEKRDHRKLGAQLDLFSFHDIAPGAAFWHPKGMVIIKELEKFWREIHEKLGYLETSTPILVKKEIFETSGHWEHYKENMFVFELEGHTYALKPMSCPESTLIYLSRVRSYRDLPLRLSEIGRLHRFELSGVLAGLFRVRQLTMDDAHIYCAPEHLQKEITSVLKLVKEFYRRFGFKAQFFLAARPDDSMGDEKLWQKAEKALTFALKQNKLPYEVKPKDGAFYGPKIDIHITDALGRSWQMATLQLDFQMPLRFQLSYIDQKGRKQQPIMIHRAIFGSFERFIGILLEHFAGNLPLWLAPEQLWIIPIGSSHKKYAKEIAEKLSPLNLRLRINDANETIGKKIRGGEIQKIPYILVVGDKEMQKKTVRVRAHGKGDIGEIKISSFAAKLGAELRR</sequence>
<keyword evidence="10 14" id="KW-0694">RNA-binding</keyword>
<keyword evidence="8 14" id="KW-0862">Zinc</keyword>
<name>A0A1G2RM11_9BACT</name>
<comment type="caution">
    <text evidence="16">The sequence shown here is derived from an EMBL/GenBank/DDBJ whole genome shotgun (WGS) entry which is preliminary data.</text>
</comment>
<dbReference type="InterPro" id="IPR002320">
    <property type="entry name" value="Thr-tRNA-ligase_IIa"/>
</dbReference>
<feature type="binding site" evidence="14">
    <location>
        <position position="353"/>
    </location>
    <ligand>
        <name>Zn(2+)</name>
        <dbReference type="ChEBI" id="CHEBI:29105"/>
        <note>catalytic</note>
    </ligand>
</feature>
<dbReference type="SUPFAM" id="SSF52954">
    <property type="entry name" value="Class II aaRS ABD-related"/>
    <property type="match status" value="1"/>
</dbReference>
<evidence type="ECO:0000259" key="15">
    <source>
        <dbReference type="PROSITE" id="PS50862"/>
    </source>
</evidence>
<evidence type="ECO:0000313" key="17">
    <source>
        <dbReference type="Proteomes" id="UP000177081"/>
    </source>
</evidence>
<dbReference type="NCBIfam" id="TIGR00418">
    <property type="entry name" value="thrS"/>
    <property type="match status" value="1"/>
</dbReference>
<dbReference type="PRINTS" id="PR01047">
    <property type="entry name" value="TRNASYNTHTHR"/>
</dbReference>
<protein>
    <recommendedName>
        <fullName evidence="14">Threonine--tRNA ligase</fullName>
        <ecNumber evidence="14">6.1.1.3</ecNumber>
    </recommendedName>
    <alternativeName>
        <fullName evidence="14">Threonyl-tRNA synthetase</fullName>
        <shortName evidence="14">ThrRS</shortName>
    </alternativeName>
</protein>
<evidence type="ECO:0000256" key="4">
    <source>
        <dbReference type="ARBA" id="ARBA00022555"/>
    </source>
</evidence>
<dbReference type="InterPro" id="IPR018163">
    <property type="entry name" value="Thr/Ala-tRNA-synth_IIc_edit"/>
</dbReference>
<dbReference type="GO" id="GO:0005737">
    <property type="term" value="C:cytoplasm"/>
    <property type="evidence" value="ECO:0007669"/>
    <property type="project" value="UniProtKB-SubCell"/>
</dbReference>
<dbReference type="SUPFAM" id="SSF55681">
    <property type="entry name" value="Class II aaRS and biotin synthetases"/>
    <property type="match status" value="1"/>
</dbReference>
<dbReference type="FunFam" id="3.30.54.20:FF:000002">
    <property type="entry name" value="Threonine--tRNA ligase"/>
    <property type="match status" value="1"/>
</dbReference>
<evidence type="ECO:0000256" key="7">
    <source>
        <dbReference type="ARBA" id="ARBA00022741"/>
    </source>
</evidence>
<dbReference type="GO" id="GO:0005524">
    <property type="term" value="F:ATP binding"/>
    <property type="evidence" value="ECO:0007669"/>
    <property type="project" value="UniProtKB-UniRule"/>
</dbReference>
<evidence type="ECO:0000256" key="2">
    <source>
        <dbReference type="ARBA" id="ARBA00008226"/>
    </source>
</evidence>
<keyword evidence="6 14" id="KW-0479">Metal-binding</keyword>
<dbReference type="PROSITE" id="PS50862">
    <property type="entry name" value="AA_TRNA_LIGASE_II"/>
    <property type="match status" value="1"/>
</dbReference>
<evidence type="ECO:0000256" key="11">
    <source>
        <dbReference type="ARBA" id="ARBA00022917"/>
    </source>
</evidence>
<feature type="binding site" evidence="14">
    <location>
        <position position="478"/>
    </location>
    <ligand>
        <name>Zn(2+)</name>
        <dbReference type="ChEBI" id="CHEBI:29105"/>
        <note>catalytic</note>
    </ligand>
</feature>
<evidence type="ECO:0000256" key="6">
    <source>
        <dbReference type="ARBA" id="ARBA00022723"/>
    </source>
</evidence>
<keyword evidence="9 14" id="KW-0067">ATP-binding</keyword>
<evidence type="ECO:0000256" key="9">
    <source>
        <dbReference type="ARBA" id="ARBA00022840"/>
    </source>
</evidence>
<dbReference type="PANTHER" id="PTHR11451:SF44">
    <property type="entry name" value="THREONINE--TRNA LIGASE, CHLOROPLASTIC_MITOCHONDRIAL 2"/>
    <property type="match status" value="1"/>
</dbReference>
<evidence type="ECO:0000256" key="1">
    <source>
        <dbReference type="ARBA" id="ARBA00004496"/>
    </source>
</evidence>
<dbReference type="InterPro" id="IPR004154">
    <property type="entry name" value="Anticodon-bd"/>
</dbReference>
<dbReference type="FunFam" id="3.30.980.10:FF:000005">
    <property type="entry name" value="Threonyl-tRNA synthetase, mitochondrial"/>
    <property type="match status" value="1"/>
</dbReference>
<evidence type="ECO:0000313" key="16">
    <source>
        <dbReference type="EMBL" id="OHA73905.1"/>
    </source>
</evidence>
<dbReference type="InterPro" id="IPR033728">
    <property type="entry name" value="ThrRS_core"/>
</dbReference>
<dbReference type="InterPro" id="IPR036621">
    <property type="entry name" value="Anticodon-bd_dom_sf"/>
</dbReference>
<dbReference type="EC" id="6.1.1.3" evidence="14"/>
<dbReference type="PANTHER" id="PTHR11451">
    <property type="entry name" value="THREONINE-TRNA LIGASE"/>
    <property type="match status" value="1"/>
</dbReference>
<comment type="caution">
    <text evidence="14">Lacks conserved residue(s) required for the propagation of feature annotation.</text>
</comment>
<keyword evidence="7 14" id="KW-0547">Nucleotide-binding</keyword>
<dbReference type="Gene3D" id="3.30.980.10">
    <property type="entry name" value="Threonyl-trna Synthetase, Chain A, domain 2"/>
    <property type="match status" value="1"/>
</dbReference>
<dbReference type="GO" id="GO:0046872">
    <property type="term" value="F:metal ion binding"/>
    <property type="evidence" value="ECO:0007669"/>
    <property type="project" value="UniProtKB-KW"/>
</dbReference>
<evidence type="ECO:0000256" key="3">
    <source>
        <dbReference type="ARBA" id="ARBA00022490"/>
    </source>
</evidence>
<dbReference type="InterPro" id="IPR002314">
    <property type="entry name" value="aa-tRNA-synt_IIb"/>
</dbReference>
<gene>
    <name evidence="14" type="primary">thrS</name>
    <name evidence="16" type="ORF">A3A32_00885</name>
</gene>
<dbReference type="GO" id="GO:0004829">
    <property type="term" value="F:threonine-tRNA ligase activity"/>
    <property type="evidence" value="ECO:0007669"/>
    <property type="project" value="UniProtKB-UniRule"/>
</dbReference>
<accession>A0A1G2RM11</accession>
<dbReference type="FunFam" id="3.40.50.800:FF:000001">
    <property type="entry name" value="Threonine--tRNA ligase"/>
    <property type="match status" value="1"/>
</dbReference>
<dbReference type="CDD" id="cd00860">
    <property type="entry name" value="ThrRS_anticodon"/>
    <property type="match status" value="1"/>
</dbReference>
<dbReference type="InterPro" id="IPR006195">
    <property type="entry name" value="aa-tRNA-synth_II"/>
</dbReference>
<dbReference type="InterPro" id="IPR045864">
    <property type="entry name" value="aa-tRNA-synth_II/BPL/LPL"/>
</dbReference>
<comment type="subunit">
    <text evidence="14">Homodimer.</text>
</comment>
<proteinExistence type="inferred from homology"/>
<dbReference type="Pfam" id="PF03129">
    <property type="entry name" value="HGTP_anticodon"/>
    <property type="match status" value="1"/>
</dbReference>
<dbReference type="Pfam" id="PF07973">
    <property type="entry name" value="tRNA_SAD"/>
    <property type="match status" value="1"/>
</dbReference>
<evidence type="ECO:0000256" key="14">
    <source>
        <dbReference type="HAMAP-Rule" id="MF_00184"/>
    </source>
</evidence>
<keyword evidence="4 14" id="KW-0820">tRNA-binding</keyword>
<keyword evidence="12 14" id="KW-0030">Aminoacyl-tRNA synthetase</keyword>
<dbReference type="HAMAP" id="MF_00184">
    <property type="entry name" value="Thr_tRNA_synth"/>
    <property type="match status" value="1"/>
</dbReference>
<dbReference type="InterPro" id="IPR047246">
    <property type="entry name" value="ThrRS_anticodon"/>
</dbReference>
<feature type="domain" description="Aminoacyl-transfer RNA synthetases class-II family profile" evidence="15">
    <location>
        <begin position="230"/>
        <end position="501"/>
    </location>
</feature>
<dbReference type="GO" id="GO:0006435">
    <property type="term" value="P:threonyl-tRNA aminoacylation"/>
    <property type="evidence" value="ECO:0007669"/>
    <property type="project" value="UniProtKB-UniRule"/>
</dbReference>
<dbReference type="SUPFAM" id="SSF55186">
    <property type="entry name" value="ThrRS/AlaRS common domain"/>
    <property type="match status" value="1"/>
</dbReference>
<dbReference type="Gene3D" id="3.40.50.800">
    <property type="entry name" value="Anticodon-binding domain"/>
    <property type="match status" value="1"/>
</dbReference>
<reference evidence="16 17" key="1">
    <citation type="journal article" date="2016" name="Nat. Commun.">
        <title>Thousands of microbial genomes shed light on interconnected biogeochemical processes in an aquifer system.</title>
        <authorList>
            <person name="Anantharaman K."/>
            <person name="Brown C.T."/>
            <person name="Hug L.A."/>
            <person name="Sharon I."/>
            <person name="Castelle C.J."/>
            <person name="Probst A.J."/>
            <person name="Thomas B.C."/>
            <person name="Singh A."/>
            <person name="Wilkins M.J."/>
            <person name="Karaoz U."/>
            <person name="Brodie E.L."/>
            <person name="Williams K.H."/>
            <person name="Hubbard S.S."/>
            <person name="Banfield J.F."/>
        </authorList>
    </citation>
    <scope>NUCLEOTIDE SEQUENCE [LARGE SCALE GENOMIC DNA]</scope>
</reference>
<comment type="catalytic activity">
    <reaction evidence="13 14">
        <text>tRNA(Thr) + L-threonine + ATP = L-threonyl-tRNA(Thr) + AMP + diphosphate + H(+)</text>
        <dbReference type="Rhea" id="RHEA:24624"/>
        <dbReference type="Rhea" id="RHEA-COMP:9670"/>
        <dbReference type="Rhea" id="RHEA-COMP:9704"/>
        <dbReference type="ChEBI" id="CHEBI:15378"/>
        <dbReference type="ChEBI" id="CHEBI:30616"/>
        <dbReference type="ChEBI" id="CHEBI:33019"/>
        <dbReference type="ChEBI" id="CHEBI:57926"/>
        <dbReference type="ChEBI" id="CHEBI:78442"/>
        <dbReference type="ChEBI" id="CHEBI:78534"/>
        <dbReference type="ChEBI" id="CHEBI:456215"/>
        <dbReference type="EC" id="6.1.1.3"/>
    </reaction>
</comment>
<dbReference type="EMBL" id="MHUI01000037">
    <property type="protein sequence ID" value="OHA73905.1"/>
    <property type="molecule type" value="Genomic_DNA"/>
</dbReference>
<evidence type="ECO:0000256" key="10">
    <source>
        <dbReference type="ARBA" id="ARBA00022884"/>
    </source>
</evidence>
<dbReference type="CDD" id="cd00771">
    <property type="entry name" value="ThrRS_core"/>
    <property type="match status" value="1"/>
</dbReference>
<comment type="cofactor">
    <cofactor evidence="14">
        <name>Zn(2+)</name>
        <dbReference type="ChEBI" id="CHEBI:29105"/>
    </cofactor>
    <text evidence="14">Binds 1 zinc ion per subunit.</text>
</comment>
<dbReference type="AlphaFoldDB" id="A0A1G2RM11"/>
<dbReference type="GO" id="GO:0000049">
    <property type="term" value="F:tRNA binding"/>
    <property type="evidence" value="ECO:0007669"/>
    <property type="project" value="UniProtKB-KW"/>
</dbReference>
<dbReference type="SMART" id="SM00863">
    <property type="entry name" value="tRNA_SAD"/>
    <property type="match status" value="1"/>
</dbReference>
<keyword evidence="11 14" id="KW-0648">Protein biosynthesis</keyword>
<comment type="subcellular location">
    <subcellularLocation>
        <location evidence="1 14">Cytoplasm</location>
    </subcellularLocation>
</comment>
<evidence type="ECO:0000256" key="8">
    <source>
        <dbReference type="ARBA" id="ARBA00022833"/>
    </source>
</evidence>
<dbReference type="FunFam" id="3.30.930.10:FF:000019">
    <property type="entry name" value="Threonine--tRNA ligase"/>
    <property type="match status" value="1"/>
</dbReference>
<evidence type="ECO:0000256" key="12">
    <source>
        <dbReference type="ARBA" id="ARBA00023146"/>
    </source>
</evidence>
<organism evidence="16 17">
    <name type="scientific">Candidatus Wildermuthbacteria bacterium RIFCSPLOWO2_01_FULL_48_35</name>
    <dbReference type="NCBI Taxonomy" id="1802463"/>
    <lineage>
        <taxon>Bacteria</taxon>
        <taxon>Candidatus Wildermuthiibacteriota</taxon>
    </lineage>
</organism>
<dbReference type="Proteomes" id="UP000177081">
    <property type="component" value="Unassembled WGS sequence"/>
</dbReference>
<keyword evidence="3 14" id="KW-0963">Cytoplasm</keyword>
<dbReference type="Gene3D" id="3.30.930.10">
    <property type="entry name" value="Bira Bifunctional Protein, Domain 2"/>
    <property type="match status" value="1"/>
</dbReference>
<evidence type="ECO:0000256" key="13">
    <source>
        <dbReference type="ARBA" id="ARBA00049515"/>
    </source>
</evidence>